<accession>A0ABQ0IG08</accession>
<dbReference type="Proteomes" id="UP000035021">
    <property type="component" value="Unassembled WGS sequence"/>
</dbReference>
<sequence>MDRRPFRGESKKPRVRRTRTNQRQFDLRPILEAASHRTRRARYTWQVFGLAVVARQEHSY</sequence>
<evidence type="ECO:0008006" key="4">
    <source>
        <dbReference type="Google" id="ProtNLM"/>
    </source>
</evidence>
<proteinExistence type="predicted"/>
<reference evidence="2 3" key="1">
    <citation type="submission" date="2013-02" db="EMBL/GenBank/DDBJ databases">
        <title>Whole genome shotgun sequence of Gordonia paraffinivorans NBRC 108238.</title>
        <authorList>
            <person name="Isaki-Nakamura S."/>
            <person name="Hosoyama A."/>
            <person name="Tsuchikane K."/>
            <person name="Ando Y."/>
            <person name="Baba S."/>
            <person name="Ohji S."/>
            <person name="Hamada M."/>
            <person name="Tamura T."/>
            <person name="Yamazoe A."/>
            <person name="Yamazaki S."/>
            <person name="Fujita N."/>
        </authorList>
    </citation>
    <scope>NUCLEOTIDE SEQUENCE [LARGE SCALE GENOMIC DNA]</scope>
    <source>
        <strain evidence="2 3">NBRC 108238</strain>
    </source>
</reference>
<gene>
    <name evidence="2" type="ORF">GP2_003_00070</name>
</gene>
<feature type="compositionally biased region" description="Basic and acidic residues" evidence="1">
    <location>
        <begin position="1"/>
        <end position="12"/>
    </location>
</feature>
<evidence type="ECO:0000256" key="1">
    <source>
        <dbReference type="SAM" id="MobiDB-lite"/>
    </source>
</evidence>
<protein>
    <recommendedName>
        <fullName evidence="4">Transposase</fullName>
    </recommendedName>
</protein>
<keyword evidence="3" id="KW-1185">Reference proteome</keyword>
<name>A0ABQ0IG08_9ACTN</name>
<comment type="caution">
    <text evidence="2">The sequence shown here is derived from an EMBL/GenBank/DDBJ whole genome shotgun (WGS) entry which is preliminary data.</text>
</comment>
<organism evidence="2 3">
    <name type="scientific">Gordonia paraffinivorans NBRC 108238</name>
    <dbReference type="NCBI Taxonomy" id="1223543"/>
    <lineage>
        <taxon>Bacteria</taxon>
        <taxon>Bacillati</taxon>
        <taxon>Actinomycetota</taxon>
        <taxon>Actinomycetes</taxon>
        <taxon>Mycobacteriales</taxon>
        <taxon>Gordoniaceae</taxon>
        <taxon>Gordonia</taxon>
    </lineage>
</organism>
<evidence type="ECO:0000313" key="2">
    <source>
        <dbReference type="EMBL" id="GAC82530.1"/>
    </source>
</evidence>
<feature type="region of interest" description="Disordered" evidence="1">
    <location>
        <begin position="1"/>
        <end position="23"/>
    </location>
</feature>
<evidence type="ECO:0000313" key="3">
    <source>
        <dbReference type="Proteomes" id="UP000035021"/>
    </source>
</evidence>
<dbReference type="EMBL" id="BAOQ01000003">
    <property type="protein sequence ID" value="GAC82530.1"/>
    <property type="molecule type" value="Genomic_DNA"/>
</dbReference>